<proteinExistence type="predicted"/>
<dbReference type="EMBL" id="CP031733">
    <property type="protein sequence ID" value="AXQ79247.1"/>
    <property type="molecule type" value="Genomic_DNA"/>
</dbReference>
<sequence>MPPDQSFGVIGIERLSLFAICSRPISRNKFIFSAVLPSLLLGVCPLVILCLMPVSMVKINTLLWTAGSVGLTTFCQDYVVALYAIFHIPHHAMVQSSRDGLNYFEMK</sequence>
<dbReference type="OrthoDB" id="1820136at2"/>
<feature type="transmembrane region" description="Helical" evidence="1">
    <location>
        <begin position="30"/>
        <end position="56"/>
    </location>
</feature>
<evidence type="ECO:0000313" key="5">
    <source>
        <dbReference type="Proteomes" id="UP000246115"/>
    </source>
</evidence>
<name>A0A372KJ89_9STRE</name>
<reference evidence="3 7" key="1">
    <citation type="submission" date="2018-08" db="EMBL/GenBank/DDBJ databases">
        <title>Draft genome of Streptococcus sp .nov. Z2.</title>
        <authorList>
            <person name="Tian Z."/>
        </authorList>
    </citation>
    <scope>NUCLEOTIDE SEQUENCE [LARGE SCALE GENOMIC DNA]</scope>
    <source>
        <strain evidence="3 7">Z2</strain>
    </source>
</reference>
<evidence type="ECO:0000313" key="6">
    <source>
        <dbReference type="Proteomes" id="UP000262901"/>
    </source>
</evidence>
<dbReference type="RefSeq" id="WP_116878967.1">
    <property type="nucleotide sequence ID" value="NZ_CP031733.1"/>
</dbReference>
<dbReference type="EMBL" id="QVQY01000039">
    <property type="protein sequence ID" value="RFU50192.1"/>
    <property type="molecule type" value="Genomic_DNA"/>
</dbReference>
<keyword evidence="1" id="KW-1133">Transmembrane helix</keyword>
<organism evidence="4 6">
    <name type="scientific">Streptococcus chenjunshii</name>
    <dbReference type="NCBI Taxonomy" id="2173853"/>
    <lineage>
        <taxon>Bacteria</taxon>
        <taxon>Bacillati</taxon>
        <taxon>Bacillota</taxon>
        <taxon>Bacilli</taxon>
        <taxon>Lactobacillales</taxon>
        <taxon>Streptococcaceae</taxon>
        <taxon>Streptococcus</taxon>
    </lineage>
</organism>
<gene>
    <name evidence="2" type="ORF">DDV21_009245</name>
    <name evidence="3" type="ORF">DDV22_10005</name>
    <name evidence="4" type="ORF">DDV23_10045</name>
</gene>
<reference evidence="2" key="4">
    <citation type="journal article" date="2019" name="Int. J. Syst. Evol. Microbiol.">
        <title>Streptococcus chenjunshii sp. nov. isolated from feces of Tibetan antelopes.</title>
        <authorList>
            <person name="Tian Z."/>
            <person name="Lu S."/>
            <person name="Jin D."/>
            <person name="Yang J."/>
            <person name="Pu J."/>
            <person name="Lai X.H."/>
            <person name="Bai X.N."/>
            <person name="Wu X.M."/>
            <person name="Li J."/>
            <person name="Wang S."/>
            <person name="Xu J."/>
        </authorList>
    </citation>
    <scope>NUCLEOTIDE SEQUENCE</scope>
    <source>
        <strain evidence="2">Z15</strain>
    </source>
</reference>
<evidence type="ECO:0000313" key="2">
    <source>
        <dbReference type="EMBL" id="AXQ79247.1"/>
    </source>
</evidence>
<dbReference type="EMBL" id="QVQZ01000038">
    <property type="protein sequence ID" value="RFU52361.1"/>
    <property type="molecule type" value="Genomic_DNA"/>
</dbReference>
<keyword evidence="1" id="KW-0812">Transmembrane</keyword>
<evidence type="ECO:0000313" key="7">
    <source>
        <dbReference type="Proteomes" id="UP000264056"/>
    </source>
</evidence>
<dbReference type="Proteomes" id="UP000246115">
    <property type="component" value="Chromosome"/>
</dbReference>
<dbReference type="Proteomes" id="UP000262901">
    <property type="component" value="Unassembled WGS sequence"/>
</dbReference>
<dbReference type="KEGG" id="schj:DDV21_009245"/>
<evidence type="ECO:0000256" key="1">
    <source>
        <dbReference type="SAM" id="Phobius"/>
    </source>
</evidence>
<protein>
    <recommendedName>
        <fullName evidence="8">DUF3267 domain-containing protein</fullName>
    </recommendedName>
</protein>
<dbReference type="AlphaFoldDB" id="A0A372KJ89"/>
<dbReference type="InterPro" id="IPR021683">
    <property type="entry name" value="DUF3267"/>
</dbReference>
<evidence type="ECO:0000313" key="4">
    <source>
        <dbReference type="EMBL" id="RFU52361.1"/>
    </source>
</evidence>
<reference evidence="4 6" key="2">
    <citation type="submission" date="2018-08" db="EMBL/GenBank/DDBJ databases">
        <title>Draft genome of Streptococcus sp. nov. Z1.</title>
        <authorList>
            <person name="Tian Z."/>
        </authorList>
    </citation>
    <scope>NUCLEOTIDE SEQUENCE [LARGE SCALE GENOMIC DNA]</scope>
    <source>
        <strain evidence="4">Z1</strain>
        <strain evidence="6">Z1(2018)</strain>
    </source>
</reference>
<reference evidence="5" key="3">
    <citation type="submission" date="2018-08" db="EMBL/GenBank/DDBJ databases">
        <title>Streptococcus chenjunshii sp. nov., isolated from stools sample of the Tibetan antelope in the Qinghai-Tibet plateau, China.</title>
        <authorList>
            <person name="Tian Z."/>
        </authorList>
    </citation>
    <scope>NUCLEOTIDE SEQUENCE [LARGE SCALE GENOMIC DNA]</scope>
    <source>
        <strain evidence="5">Z15</strain>
    </source>
</reference>
<feature type="transmembrane region" description="Helical" evidence="1">
    <location>
        <begin position="62"/>
        <end position="86"/>
    </location>
</feature>
<keyword evidence="1" id="KW-0472">Membrane</keyword>
<evidence type="ECO:0008006" key="8">
    <source>
        <dbReference type="Google" id="ProtNLM"/>
    </source>
</evidence>
<dbReference type="Pfam" id="PF11667">
    <property type="entry name" value="DUF3267"/>
    <property type="match status" value="1"/>
</dbReference>
<accession>A0A372KJ89</accession>
<accession>A0A346NE02</accession>
<evidence type="ECO:0000313" key="3">
    <source>
        <dbReference type="EMBL" id="RFU50192.1"/>
    </source>
</evidence>
<keyword evidence="7" id="KW-1185">Reference proteome</keyword>
<dbReference type="Proteomes" id="UP000264056">
    <property type="component" value="Unassembled WGS sequence"/>
</dbReference>